<dbReference type="InterPro" id="IPR012337">
    <property type="entry name" value="RNaseH-like_sf"/>
</dbReference>
<dbReference type="PANTHER" id="PTHR37984">
    <property type="entry name" value="PROTEIN CBG26694"/>
    <property type="match status" value="1"/>
</dbReference>
<dbReference type="Pfam" id="PF00098">
    <property type="entry name" value="zf-CCHC"/>
    <property type="match status" value="1"/>
</dbReference>
<dbReference type="SUPFAM" id="SSF57756">
    <property type="entry name" value="Retrovirus zinc finger-like domains"/>
    <property type="match status" value="1"/>
</dbReference>
<sequence length="366" mass="41434">MSTPLVWPETIRPKNPKSPKWINPMVSSPPRVFRGQLVQRREPIDREDRKCYRCGELGHISWQCEKPDKPMPTAESSSSLHAHLFASLLGNTDTPGAQAPTCPVTVNGHDVEALLDSGRDMSASEVEEVDGGQESVQEASNDDNPETRGLCTLLRVKQLRTSVYHPQTDGLVERFNKTLKAMLRKVIGENGSNWGQLILYLMFAVREVPQSSTGFSPFDLLFSHKSRGLLDIAREAWEEQPCPHRTLIEHVGAMRDRMKAIYPIVREHMETVQRHQQASYNRLAQPREFKPGDRVLVLVPTVQCKFLATWQGSYEVIERIENPRYPPGRKCRNGKCHRNGNALSSRDAFDTTFTLPRTSGLRGRDV</sequence>
<proteinExistence type="predicted"/>
<dbReference type="PANTHER" id="PTHR37984:SF15">
    <property type="entry name" value="INTEGRASE CATALYTIC DOMAIN-CONTAINING PROTEIN"/>
    <property type="match status" value="1"/>
</dbReference>
<evidence type="ECO:0000256" key="2">
    <source>
        <dbReference type="SAM" id="MobiDB-lite"/>
    </source>
</evidence>
<protein>
    <recommendedName>
        <fullName evidence="7">CCHC-type domain-containing protein</fullName>
    </recommendedName>
</protein>
<evidence type="ECO:0000256" key="1">
    <source>
        <dbReference type="PROSITE-ProRule" id="PRU00047"/>
    </source>
</evidence>
<keyword evidence="6" id="KW-1185">Reference proteome</keyword>
<comment type="caution">
    <text evidence="5">The sequence shown here is derived from an EMBL/GenBank/DDBJ whole genome shotgun (WGS) entry which is preliminary data.</text>
</comment>
<feature type="region of interest" description="Disordered" evidence="2">
    <location>
        <begin position="119"/>
        <end position="147"/>
    </location>
</feature>
<dbReference type="InterPro" id="IPR001584">
    <property type="entry name" value="Integrase_cat-core"/>
</dbReference>
<dbReference type="PROSITE" id="PS50994">
    <property type="entry name" value="INTEGRASE"/>
    <property type="match status" value="1"/>
</dbReference>
<evidence type="ECO:0000313" key="5">
    <source>
        <dbReference type="EMBL" id="KAJ8364932.1"/>
    </source>
</evidence>
<dbReference type="InterPro" id="IPR001878">
    <property type="entry name" value="Znf_CCHC"/>
</dbReference>
<dbReference type="EMBL" id="JAINUF010000004">
    <property type="protein sequence ID" value="KAJ8364932.1"/>
    <property type="molecule type" value="Genomic_DNA"/>
</dbReference>
<accession>A0A9Q1FSN4</accession>
<dbReference type="InterPro" id="IPR036397">
    <property type="entry name" value="RNaseH_sf"/>
</dbReference>
<dbReference type="GO" id="GO:0015074">
    <property type="term" value="P:DNA integration"/>
    <property type="evidence" value="ECO:0007669"/>
    <property type="project" value="InterPro"/>
</dbReference>
<feature type="domain" description="Integrase catalytic" evidence="4">
    <location>
        <begin position="129"/>
        <end position="225"/>
    </location>
</feature>
<dbReference type="InterPro" id="IPR036875">
    <property type="entry name" value="Znf_CCHC_sf"/>
</dbReference>
<feature type="region of interest" description="Disordered" evidence="2">
    <location>
        <begin position="1"/>
        <end position="25"/>
    </location>
</feature>
<dbReference type="InterPro" id="IPR050951">
    <property type="entry name" value="Retrovirus_Pol_polyprotein"/>
</dbReference>
<dbReference type="Proteomes" id="UP001152622">
    <property type="component" value="Chromosome 4"/>
</dbReference>
<dbReference type="OrthoDB" id="10000497at2759"/>
<dbReference type="GO" id="GO:0008270">
    <property type="term" value="F:zinc ion binding"/>
    <property type="evidence" value="ECO:0007669"/>
    <property type="project" value="UniProtKB-KW"/>
</dbReference>
<dbReference type="Gene3D" id="3.30.420.10">
    <property type="entry name" value="Ribonuclease H-like superfamily/Ribonuclease H"/>
    <property type="match status" value="1"/>
</dbReference>
<dbReference type="GO" id="GO:0003676">
    <property type="term" value="F:nucleic acid binding"/>
    <property type="evidence" value="ECO:0007669"/>
    <property type="project" value="InterPro"/>
</dbReference>
<evidence type="ECO:0008006" key="7">
    <source>
        <dbReference type="Google" id="ProtNLM"/>
    </source>
</evidence>
<dbReference type="AlphaFoldDB" id="A0A9Q1FSN4"/>
<dbReference type="SMART" id="SM00343">
    <property type="entry name" value="ZnF_C2HC"/>
    <property type="match status" value="1"/>
</dbReference>
<dbReference type="PROSITE" id="PS50158">
    <property type="entry name" value="ZF_CCHC"/>
    <property type="match status" value="1"/>
</dbReference>
<feature type="domain" description="CCHC-type" evidence="3">
    <location>
        <begin position="49"/>
        <end position="66"/>
    </location>
</feature>
<keyword evidence="1" id="KW-0479">Metal-binding</keyword>
<keyword evidence="1" id="KW-0862">Zinc</keyword>
<organism evidence="5 6">
    <name type="scientific">Synaphobranchus kaupii</name>
    <name type="common">Kaup's arrowtooth eel</name>
    <dbReference type="NCBI Taxonomy" id="118154"/>
    <lineage>
        <taxon>Eukaryota</taxon>
        <taxon>Metazoa</taxon>
        <taxon>Chordata</taxon>
        <taxon>Craniata</taxon>
        <taxon>Vertebrata</taxon>
        <taxon>Euteleostomi</taxon>
        <taxon>Actinopterygii</taxon>
        <taxon>Neopterygii</taxon>
        <taxon>Teleostei</taxon>
        <taxon>Anguilliformes</taxon>
        <taxon>Synaphobranchidae</taxon>
        <taxon>Synaphobranchus</taxon>
    </lineage>
</organism>
<name>A0A9Q1FSN4_SYNKA</name>
<evidence type="ECO:0000313" key="6">
    <source>
        <dbReference type="Proteomes" id="UP001152622"/>
    </source>
</evidence>
<evidence type="ECO:0000259" key="3">
    <source>
        <dbReference type="PROSITE" id="PS50158"/>
    </source>
</evidence>
<evidence type="ECO:0000259" key="4">
    <source>
        <dbReference type="PROSITE" id="PS50994"/>
    </source>
</evidence>
<keyword evidence="1" id="KW-0863">Zinc-finger</keyword>
<dbReference type="SUPFAM" id="SSF53098">
    <property type="entry name" value="Ribonuclease H-like"/>
    <property type="match status" value="1"/>
</dbReference>
<dbReference type="Gene3D" id="4.10.60.10">
    <property type="entry name" value="Zinc finger, CCHC-type"/>
    <property type="match status" value="1"/>
</dbReference>
<gene>
    <name evidence="5" type="ORF">SKAU_G00137630</name>
</gene>
<reference evidence="5" key="1">
    <citation type="journal article" date="2023" name="Science">
        <title>Genome structures resolve the early diversification of teleost fishes.</title>
        <authorList>
            <person name="Parey E."/>
            <person name="Louis A."/>
            <person name="Montfort J."/>
            <person name="Bouchez O."/>
            <person name="Roques C."/>
            <person name="Iampietro C."/>
            <person name="Lluch J."/>
            <person name="Castinel A."/>
            <person name="Donnadieu C."/>
            <person name="Desvignes T."/>
            <person name="Floi Bucao C."/>
            <person name="Jouanno E."/>
            <person name="Wen M."/>
            <person name="Mejri S."/>
            <person name="Dirks R."/>
            <person name="Jansen H."/>
            <person name="Henkel C."/>
            <person name="Chen W.J."/>
            <person name="Zahm M."/>
            <person name="Cabau C."/>
            <person name="Klopp C."/>
            <person name="Thompson A.W."/>
            <person name="Robinson-Rechavi M."/>
            <person name="Braasch I."/>
            <person name="Lecointre G."/>
            <person name="Bobe J."/>
            <person name="Postlethwait J.H."/>
            <person name="Berthelot C."/>
            <person name="Roest Crollius H."/>
            <person name="Guiguen Y."/>
        </authorList>
    </citation>
    <scope>NUCLEOTIDE SEQUENCE</scope>
    <source>
        <strain evidence="5">WJC10195</strain>
    </source>
</reference>